<feature type="transmembrane region" description="Helical" evidence="1">
    <location>
        <begin position="6"/>
        <end position="25"/>
    </location>
</feature>
<keyword evidence="3" id="KW-1185">Reference proteome</keyword>
<organism evidence="2 3">
    <name type="scientific">Streptomyces pseudovenezuelae</name>
    <dbReference type="NCBI Taxonomy" id="67350"/>
    <lineage>
        <taxon>Bacteria</taxon>
        <taxon>Bacillati</taxon>
        <taxon>Actinomycetota</taxon>
        <taxon>Actinomycetes</taxon>
        <taxon>Kitasatosporales</taxon>
        <taxon>Streptomycetaceae</taxon>
        <taxon>Streptomyces</taxon>
        <taxon>Streptomyces aurantiacus group</taxon>
    </lineage>
</organism>
<keyword evidence="1" id="KW-1133">Transmembrane helix</keyword>
<dbReference type="Proteomes" id="UP001160499">
    <property type="component" value="Unassembled WGS sequence"/>
</dbReference>
<proteinExistence type="predicted"/>
<keyword evidence="1" id="KW-0472">Membrane</keyword>
<name>A0ABT6LL70_9ACTN</name>
<sequence>MHALWPYLIAVGCLALVLGFLTWAARWIRRRGSGGGGVGAALAAYEEAFRATSHAAYQEIRAEAGRKDPLESPDWLRRLRKRGR</sequence>
<accession>A0ABT6LL70</accession>
<reference evidence="2 3" key="1">
    <citation type="submission" date="2023-04" db="EMBL/GenBank/DDBJ databases">
        <title>Forest soil microbial communities from Buena Vista Peninsula, Colon Province, Panama.</title>
        <authorList>
            <person name="Bouskill N."/>
        </authorList>
    </citation>
    <scope>NUCLEOTIDE SEQUENCE [LARGE SCALE GENOMIC DNA]</scope>
    <source>
        <strain evidence="2 3">GGS1</strain>
    </source>
</reference>
<evidence type="ECO:0000313" key="3">
    <source>
        <dbReference type="Proteomes" id="UP001160499"/>
    </source>
</evidence>
<keyword evidence="1" id="KW-0812">Transmembrane</keyword>
<gene>
    <name evidence="2" type="ORF">M2283_004335</name>
</gene>
<dbReference type="RefSeq" id="WP_280877951.1">
    <property type="nucleotide sequence ID" value="NZ_JARXVH010000006.1"/>
</dbReference>
<evidence type="ECO:0000313" key="2">
    <source>
        <dbReference type="EMBL" id="MDH6217017.1"/>
    </source>
</evidence>
<protein>
    <submittedName>
        <fullName evidence="2">Uncharacterized protein</fullName>
    </submittedName>
</protein>
<dbReference type="EMBL" id="JARXVH010000006">
    <property type="protein sequence ID" value="MDH6217017.1"/>
    <property type="molecule type" value="Genomic_DNA"/>
</dbReference>
<evidence type="ECO:0000256" key="1">
    <source>
        <dbReference type="SAM" id="Phobius"/>
    </source>
</evidence>
<comment type="caution">
    <text evidence="2">The sequence shown here is derived from an EMBL/GenBank/DDBJ whole genome shotgun (WGS) entry which is preliminary data.</text>
</comment>